<dbReference type="Proteomes" id="UP001055115">
    <property type="component" value="Unassembled WGS sequence"/>
</dbReference>
<evidence type="ECO:0000313" key="3">
    <source>
        <dbReference type="Proteomes" id="UP001055115"/>
    </source>
</evidence>
<evidence type="ECO:0000313" key="2">
    <source>
        <dbReference type="EMBL" id="GKT40994.1"/>
    </source>
</evidence>
<feature type="signal peptide" evidence="1">
    <location>
        <begin position="1"/>
        <end position="20"/>
    </location>
</feature>
<dbReference type="AlphaFoldDB" id="A0AA37L6Q4"/>
<gene>
    <name evidence="2" type="ORF">ColSpa_01175</name>
</gene>
<evidence type="ECO:0000256" key="1">
    <source>
        <dbReference type="SAM" id="SignalP"/>
    </source>
</evidence>
<protein>
    <submittedName>
        <fullName evidence="2">Mannan endo-1,4-beta-mannosidase A</fullName>
    </submittedName>
</protein>
<dbReference type="GeneID" id="73321977"/>
<comment type="caution">
    <text evidence="2">The sequence shown here is derived from an EMBL/GenBank/DDBJ whole genome shotgun (WGS) entry which is preliminary data.</text>
</comment>
<feature type="chain" id="PRO_5041427954" evidence="1">
    <location>
        <begin position="21"/>
        <end position="149"/>
    </location>
</feature>
<organism evidence="2 3">
    <name type="scientific">Colletotrichum spaethianum</name>
    <dbReference type="NCBI Taxonomy" id="700344"/>
    <lineage>
        <taxon>Eukaryota</taxon>
        <taxon>Fungi</taxon>
        <taxon>Dikarya</taxon>
        <taxon>Ascomycota</taxon>
        <taxon>Pezizomycotina</taxon>
        <taxon>Sordariomycetes</taxon>
        <taxon>Hypocreomycetidae</taxon>
        <taxon>Glomerellales</taxon>
        <taxon>Glomerellaceae</taxon>
        <taxon>Colletotrichum</taxon>
        <taxon>Colletotrichum spaethianum species complex</taxon>
    </lineage>
</organism>
<sequence length="149" mass="16027">MKLSLLSILADFALVRCLAAADSKQVAHLPSTSGTKFTIDGHSKYSASINSYWISFLTNNGDIDLVMNNVAIPNSRSSACGASTTSTPFPAETRSGTSTFLLSGLRSIRLPMGSSALMHYGKERHEVGHPTDFVKNLGIKTLDFGTFHM</sequence>
<accession>A0AA37L6Q4</accession>
<keyword evidence="1" id="KW-0732">Signal</keyword>
<reference evidence="2 3" key="1">
    <citation type="submission" date="2022-03" db="EMBL/GenBank/DDBJ databases">
        <title>Genome data of Colletotrichum spp.</title>
        <authorList>
            <person name="Utami Y.D."/>
            <person name="Hiruma K."/>
        </authorList>
    </citation>
    <scope>NUCLEOTIDE SEQUENCE [LARGE SCALE GENOMIC DNA]</scope>
    <source>
        <strain evidence="2 3">MAFF 239500</strain>
    </source>
</reference>
<keyword evidence="3" id="KW-1185">Reference proteome</keyword>
<proteinExistence type="predicted"/>
<dbReference type="EMBL" id="BQXU01000002">
    <property type="protein sequence ID" value="GKT40994.1"/>
    <property type="molecule type" value="Genomic_DNA"/>
</dbReference>
<dbReference type="RefSeq" id="XP_049123344.1">
    <property type="nucleotide sequence ID" value="XM_049267387.1"/>
</dbReference>
<name>A0AA37L6Q4_9PEZI</name>